<keyword evidence="1" id="KW-0732">Signal</keyword>
<name>A0A7S0SM54_9CHLO</name>
<dbReference type="AlphaFoldDB" id="A0A7S0SM54"/>
<organism evidence="2">
    <name type="scientific">Mantoniella antarctica</name>
    <dbReference type="NCBI Taxonomy" id="81844"/>
    <lineage>
        <taxon>Eukaryota</taxon>
        <taxon>Viridiplantae</taxon>
        <taxon>Chlorophyta</taxon>
        <taxon>Mamiellophyceae</taxon>
        <taxon>Mamiellales</taxon>
        <taxon>Mamiellaceae</taxon>
        <taxon>Mantoniella</taxon>
    </lineage>
</organism>
<accession>A0A7S0SM54</accession>
<dbReference type="EMBL" id="HBFC01022886">
    <property type="protein sequence ID" value="CAD8711061.1"/>
    <property type="molecule type" value="Transcribed_RNA"/>
</dbReference>
<proteinExistence type="predicted"/>
<reference evidence="2" key="1">
    <citation type="submission" date="2021-01" db="EMBL/GenBank/DDBJ databases">
        <authorList>
            <person name="Corre E."/>
            <person name="Pelletier E."/>
            <person name="Niang G."/>
            <person name="Scheremetjew M."/>
            <person name="Finn R."/>
            <person name="Kale V."/>
            <person name="Holt S."/>
            <person name="Cochrane G."/>
            <person name="Meng A."/>
            <person name="Brown T."/>
            <person name="Cohen L."/>
        </authorList>
    </citation>
    <scope>NUCLEOTIDE SEQUENCE</scope>
    <source>
        <strain evidence="2">SL-175</strain>
    </source>
</reference>
<evidence type="ECO:0000313" key="2">
    <source>
        <dbReference type="EMBL" id="CAD8711061.1"/>
    </source>
</evidence>
<evidence type="ECO:0000256" key="1">
    <source>
        <dbReference type="SAM" id="SignalP"/>
    </source>
</evidence>
<gene>
    <name evidence="2" type="ORF">MANT1106_LOCUS13747</name>
</gene>
<feature type="chain" id="PRO_5031510047" evidence="1">
    <location>
        <begin position="16"/>
        <end position="96"/>
    </location>
</feature>
<feature type="signal peptide" evidence="1">
    <location>
        <begin position="1"/>
        <end position="15"/>
    </location>
</feature>
<protein>
    <submittedName>
        <fullName evidence="2">Uncharacterized protein</fullName>
    </submittedName>
</protein>
<sequence length="96" mass="10985">MHSVMVLLWLVSVGAENVGESLAQPGGPFDRLVYRRNHRRPEWHGHLGRWARMWLGRPLGWLLRVAVPSIGTAMRLAEPVAGAISWAERYPQYRVM</sequence>